<feature type="domain" description="Protein kinase" evidence="7">
    <location>
        <begin position="46"/>
        <end position="320"/>
    </location>
</feature>
<protein>
    <submittedName>
        <fullName evidence="8">Serine/threonine protein kinase</fullName>
    </submittedName>
</protein>
<keyword evidence="8" id="KW-0808">Transferase</keyword>
<evidence type="ECO:0000259" key="7">
    <source>
        <dbReference type="PROSITE" id="PS50011"/>
    </source>
</evidence>
<evidence type="ECO:0000256" key="4">
    <source>
        <dbReference type="ARBA" id="ARBA00022840"/>
    </source>
</evidence>
<keyword evidence="8" id="KW-0418">Kinase</keyword>
<dbReference type="EMBL" id="FOMX01000004">
    <property type="protein sequence ID" value="SFD75034.1"/>
    <property type="molecule type" value="Genomic_DNA"/>
</dbReference>
<dbReference type="OrthoDB" id="5431950at2"/>
<dbReference type="PROSITE" id="PS00107">
    <property type="entry name" value="PROTEIN_KINASE_ATP"/>
    <property type="match status" value="1"/>
</dbReference>
<dbReference type="PANTHER" id="PTHR45641">
    <property type="entry name" value="TETRATRICOPEPTIDE REPEAT PROTEIN (AFU_ORTHOLOGUE AFUA_6G03870)"/>
    <property type="match status" value="1"/>
</dbReference>
<dbReference type="InterPro" id="IPR019734">
    <property type="entry name" value="TPR_rpt"/>
</dbReference>
<gene>
    <name evidence="8" type="ORF">SAMN02745121_01350</name>
</gene>
<evidence type="ECO:0000256" key="1">
    <source>
        <dbReference type="ARBA" id="ARBA00022737"/>
    </source>
</evidence>
<keyword evidence="3 5" id="KW-0802">TPR repeat</keyword>
<dbReference type="PANTHER" id="PTHR45641:SF19">
    <property type="entry name" value="NEPHROCYSTIN-3"/>
    <property type="match status" value="1"/>
</dbReference>
<evidence type="ECO:0000256" key="3">
    <source>
        <dbReference type="ARBA" id="ARBA00022803"/>
    </source>
</evidence>
<dbReference type="PROSITE" id="PS50005">
    <property type="entry name" value="TPR"/>
    <property type="match status" value="3"/>
</dbReference>
<evidence type="ECO:0000256" key="6">
    <source>
        <dbReference type="PROSITE-ProRule" id="PRU10141"/>
    </source>
</evidence>
<dbReference type="GO" id="GO:0004674">
    <property type="term" value="F:protein serine/threonine kinase activity"/>
    <property type="evidence" value="ECO:0007669"/>
    <property type="project" value="UniProtKB-KW"/>
</dbReference>
<dbReference type="SMART" id="SM00028">
    <property type="entry name" value="TPR"/>
    <property type="match status" value="8"/>
</dbReference>
<dbReference type="PROSITE" id="PS00108">
    <property type="entry name" value="PROTEIN_KINASE_ST"/>
    <property type="match status" value="1"/>
</dbReference>
<evidence type="ECO:0000313" key="8">
    <source>
        <dbReference type="EMBL" id="SFD75034.1"/>
    </source>
</evidence>
<proteinExistence type="predicted"/>
<accession>A0A1I1UWG3</accession>
<organism evidence="8 9">
    <name type="scientific">Nannocystis exedens</name>
    <dbReference type="NCBI Taxonomy" id="54"/>
    <lineage>
        <taxon>Bacteria</taxon>
        <taxon>Pseudomonadati</taxon>
        <taxon>Myxococcota</taxon>
        <taxon>Polyangia</taxon>
        <taxon>Nannocystales</taxon>
        <taxon>Nannocystaceae</taxon>
        <taxon>Nannocystis</taxon>
    </lineage>
</organism>
<dbReference type="PRINTS" id="PR00381">
    <property type="entry name" value="KINESINLIGHT"/>
</dbReference>
<evidence type="ECO:0000256" key="5">
    <source>
        <dbReference type="PROSITE-ProRule" id="PRU00339"/>
    </source>
</evidence>
<dbReference type="STRING" id="54.SAMN02745121_01350"/>
<dbReference type="InterPro" id="IPR000719">
    <property type="entry name" value="Prot_kinase_dom"/>
</dbReference>
<dbReference type="Gene3D" id="3.30.200.20">
    <property type="entry name" value="Phosphorylase Kinase, domain 1"/>
    <property type="match status" value="1"/>
</dbReference>
<keyword evidence="4 6" id="KW-0067">ATP-binding</keyword>
<keyword evidence="2 6" id="KW-0547">Nucleotide-binding</keyword>
<dbReference type="Pfam" id="PF13424">
    <property type="entry name" value="TPR_12"/>
    <property type="match status" value="4"/>
</dbReference>
<feature type="repeat" description="TPR" evidence="5">
    <location>
        <begin position="622"/>
        <end position="655"/>
    </location>
</feature>
<dbReference type="Proteomes" id="UP000199400">
    <property type="component" value="Unassembled WGS sequence"/>
</dbReference>
<sequence length="1052" mass="112924">MREQDLEATAAATNTRIADTLAASGDTYPAIDSEGELAPGDTVGRYMIVDKLGAGGMGIVYAAYDPELDRRVALKLLRPELDGSTLRTGGDARTRLLREAQALAKLSHPNVVAVHDVGAVDERVWLAMEFVEGRTLGAWCERRRSVDEVLAVMLQAGLGLEAAHKAGLIHRDFKPDNVMVAADGRVRVMDLGLARRPAAAATGAVAPVGTSALAVEVTQAGAVLGTPAYMAPEQFQGAEVGPAADVFAYCVTFWEALHGERPFAGATMVALVANVIAGKRRPPPPGRRVPKWLQRALERGLAVEPGQRWPSMTALLAALTRGRARARLRTTAAALVGIAAIIASAWAWQRADVRAREAACEAAGAGIEAIWHDDARARVRRSLIDSGLAYAEATADKVMPWIDQQTSAWRTARTEACLDARVRGAWDGELLARASWCLDERRLELASLIDELSRSDARVVQKAVAAVSELEPIAPCRDAHQLSRLPMPPADQRAAVRDVREHLADARNLQAAGKYDEGLQAARTALARAKQLAWPPLIASARARVASLLQRHGRYAAAEATAEDAYFEATTAGAAGLASEIAMSLSHLVGFQRARHDDGRRWSRHAAAWLHALAQEDGLPGAVRLAKLGDVEYAAGEYAAAQQLYEQALAIDERLLGPTHPRVAELLEALGQVHVAVGRYAEAQPLHERVLPILEQAFGPEHPSLALSLLSLAGVHHALGNYAEARALYERALAIQRRALGPDHPDIGGTLNNLANLFMITGASEEAMPLFEQAAAIREKALGADHPSFAISLVNLGNARTAVGDHAEAQRLYERALAIQTRSFGPDHPEVAATLNNLAIVQQTLGQRTAAAANFRRALTIYEQAFGPDNRDVAMALANLAEFVEPAEARRLAERALAIQEKSLPADHVDLVPSLFHLGMLDLADGAVALAHTRLSRVLAISEQAVGPEDPSLIEPLQGLAEVALADGRPQEALELATRARKLDAPGLPPQLLAASNFLLARALWDAPADQGRDRPRALALAREAAVMYRDIPAVEREQAAIAAWLKQHRRP</sequence>
<dbReference type="SUPFAM" id="SSF56112">
    <property type="entry name" value="Protein kinase-like (PK-like)"/>
    <property type="match status" value="1"/>
</dbReference>
<dbReference type="GO" id="GO:0005524">
    <property type="term" value="F:ATP binding"/>
    <property type="evidence" value="ECO:0007669"/>
    <property type="project" value="UniProtKB-UniRule"/>
</dbReference>
<dbReference type="PROSITE" id="PS50011">
    <property type="entry name" value="PROTEIN_KINASE_DOM"/>
    <property type="match status" value="1"/>
</dbReference>
<reference evidence="9" key="1">
    <citation type="submission" date="2016-10" db="EMBL/GenBank/DDBJ databases">
        <authorList>
            <person name="Varghese N."/>
            <person name="Submissions S."/>
        </authorList>
    </citation>
    <scope>NUCLEOTIDE SEQUENCE [LARGE SCALE GENOMIC DNA]</scope>
    <source>
        <strain evidence="9">ATCC 25963</strain>
    </source>
</reference>
<dbReference type="CDD" id="cd14014">
    <property type="entry name" value="STKc_PknB_like"/>
    <property type="match status" value="1"/>
</dbReference>
<dbReference type="Gene3D" id="1.25.40.10">
    <property type="entry name" value="Tetratricopeptide repeat domain"/>
    <property type="match status" value="3"/>
</dbReference>
<dbReference type="Pfam" id="PF13374">
    <property type="entry name" value="TPR_10"/>
    <property type="match status" value="1"/>
</dbReference>
<feature type="repeat" description="TPR" evidence="5">
    <location>
        <begin position="790"/>
        <end position="823"/>
    </location>
</feature>
<dbReference type="InterPro" id="IPR008271">
    <property type="entry name" value="Ser/Thr_kinase_AS"/>
</dbReference>
<dbReference type="SUPFAM" id="SSF48452">
    <property type="entry name" value="TPR-like"/>
    <property type="match status" value="3"/>
</dbReference>
<keyword evidence="8" id="KW-0723">Serine/threonine-protein kinase</keyword>
<dbReference type="Gene3D" id="1.10.510.10">
    <property type="entry name" value="Transferase(Phosphotransferase) domain 1"/>
    <property type="match status" value="1"/>
</dbReference>
<keyword evidence="9" id="KW-1185">Reference proteome</keyword>
<evidence type="ECO:0000313" key="9">
    <source>
        <dbReference type="Proteomes" id="UP000199400"/>
    </source>
</evidence>
<keyword evidence="1" id="KW-0677">Repeat</keyword>
<dbReference type="AlphaFoldDB" id="A0A1I1UWG3"/>
<dbReference type="Pfam" id="PF00069">
    <property type="entry name" value="Pkinase"/>
    <property type="match status" value="1"/>
</dbReference>
<dbReference type="RefSeq" id="WP_096330111.1">
    <property type="nucleotide sequence ID" value="NZ_FOMX01000004.1"/>
</dbReference>
<dbReference type="InterPro" id="IPR011009">
    <property type="entry name" value="Kinase-like_dom_sf"/>
</dbReference>
<dbReference type="InterPro" id="IPR011990">
    <property type="entry name" value="TPR-like_helical_dom_sf"/>
</dbReference>
<dbReference type="InterPro" id="IPR017441">
    <property type="entry name" value="Protein_kinase_ATP_BS"/>
</dbReference>
<evidence type="ECO:0000256" key="2">
    <source>
        <dbReference type="ARBA" id="ARBA00022741"/>
    </source>
</evidence>
<feature type="binding site" evidence="6">
    <location>
        <position position="75"/>
    </location>
    <ligand>
        <name>ATP</name>
        <dbReference type="ChEBI" id="CHEBI:30616"/>
    </ligand>
</feature>
<name>A0A1I1UWG3_9BACT</name>
<feature type="repeat" description="TPR" evidence="5">
    <location>
        <begin position="706"/>
        <end position="739"/>
    </location>
</feature>